<dbReference type="RefSeq" id="WP_226968182.1">
    <property type="nucleotide sequence ID" value="NZ_JACHHW010000018.1"/>
</dbReference>
<evidence type="ECO:0000313" key="3">
    <source>
        <dbReference type="Proteomes" id="UP000536640"/>
    </source>
</evidence>
<dbReference type="InterPro" id="IPR014820">
    <property type="entry name" value="PriCT_1"/>
</dbReference>
<dbReference type="InterPro" id="IPR004322">
    <property type="entry name" value="Plasmid_replicase_bac"/>
</dbReference>
<evidence type="ECO:0000259" key="1">
    <source>
        <dbReference type="Pfam" id="PF08708"/>
    </source>
</evidence>
<feature type="domain" description="Primase C-terminal 1" evidence="1">
    <location>
        <begin position="186"/>
        <end position="262"/>
    </location>
</feature>
<dbReference type="AlphaFoldDB" id="A0A840R9H3"/>
<evidence type="ECO:0000313" key="2">
    <source>
        <dbReference type="EMBL" id="MBB5189244.1"/>
    </source>
</evidence>
<dbReference type="Pfam" id="PF08708">
    <property type="entry name" value="PriCT_1"/>
    <property type="match status" value="1"/>
</dbReference>
<dbReference type="Proteomes" id="UP000536640">
    <property type="component" value="Unassembled WGS sequence"/>
</dbReference>
<organism evidence="2 3">
    <name type="scientific">Zhongshania antarctica</name>
    <dbReference type="NCBI Taxonomy" id="641702"/>
    <lineage>
        <taxon>Bacteria</taxon>
        <taxon>Pseudomonadati</taxon>
        <taxon>Pseudomonadota</taxon>
        <taxon>Gammaproteobacteria</taxon>
        <taxon>Cellvibrionales</taxon>
        <taxon>Spongiibacteraceae</taxon>
        <taxon>Zhongshania</taxon>
    </lineage>
</organism>
<dbReference type="Pfam" id="PF03090">
    <property type="entry name" value="Replicase"/>
    <property type="match status" value="1"/>
</dbReference>
<protein>
    <recommendedName>
        <fullName evidence="1">Primase C-terminal 1 domain-containing protein</fullName>
    </recommendedName>
</protein>
<sequence length="413" mass="46304">MGSVPIGPATQAVDRYYQSGTALNRLLLEAPYLPRCSDNKTAAIVRPREYAIRHPYMQVNRPNMVSWLVFDLDHSNALIWEDENLPAPNMVVSDRNSGHSHLFYAIVPVCTSENARSKPIQYMKAVYEAMAARLNADPAYSGPVAKTPGHPWWSTWEIHTTEYELGELADHVDLAVKPRWSVGPDLDVVSHSRHCLLFEELRFYAYSIVTREKEQGAYQSFIRLLEAYAYNKNNYRLRGFAMNLSVAQVNATVKSVARWTWDRYQGSSQCHRGVMRLDKSLPLNERQRLAAEHTHQARQRGTESKIRAVCRSLLKRGDRLSQAVVARASGLSRQTIAKYRHILEEALSPSPSNIVPLRGVSALQTSVKYAAHQISAPRRGSGIVLGVGLLGGDFLDSCELDLDVSGYDPPDSS</sequence>
<proteinExistence type="predicted"/>
<comment type="caution">
    <text evidence="2">The sequence shown here is derived from an EMBL/GenBank/DDBJ whole genome shotgun (WGS) entry which is preliminary data.</text>
</comment>
<keyword evidence="3" id="KW-1185">Reference proteome</keyword>
<dbReference type="EMBL" id="JACHHW010000018">
    <property type="protein sequence ID" value="MBB5189244.1"/>
    <property type="molecule type" value="Genomic_DNA"/>
</dbReference>
<dbReference type="Gene3D" id="1.10.340.50">
    <property type="match status" value="1"/>
</dbReference>
<accession>A0A840R9H3</accession>
<name>A0A840R9H3_9GAMM</name>
<reference evidence="2 3" key="1">
    <citation type="submission" date="2020-08" db="EMBL/GenBank/DDBJ databases">
        <title>Genomic Encyclopedia of Type Strains, Phase IV (KMG-IV): sequencing the most valuable type-strain genomes for metagenomic binning, comparative biology and taxonomic classification.</title>
        <authorList>
            <person name="Goeker M."/>
        </authorList>
    </citation>
    <scope>NUCLEOTIDE SEQUENCE [LARGE SCALE GENOMIC DNA]</scope>
    <source>
        <strain evidence="2 3">DSM 25701</strain>
    </source>
</reference>
<gene>
    <name evidence="2" type="ORF">HNQ57_003547</name>
</gene>